<organism evidence="2">
    <name type="scientific">uncultured Chloroflexota bacterium</name>
    <dbReference type="NCBI Taxonomy" id="166587"/>
    <lineage>
        <taxon>Bacteria</taxon>
        <taxon>Bacillati</taxon>
        <taxon>Chloroflexota</taxon>
        <taxon>environmental samples</taxon>
    </lineage>
</organism>
<evidence type="ECO:0000256" key="1">
    <source>
        <dbReference type="SAM" id="MobiDB-lite"/>
    </source>
</evidence>
<sequence length="68" mass="7624">MPTTRSSEPLSVVERWEDVPAFASEVDEQESWNTHCLSDTLLGEFKPVPKEGDDDLPPARNGPVRRMA</sequence>
<dbReference type="AlphaFoldDB" id="A0A6J4JPS4"/>
<dbReference type="EMBL" id="CADCTC010000218">
    <property type="protein sequence ID" value="CAA9284078.1"/>
    <property type="molecule type" value="Genomic_DNA"/>
</dbReference>
<reference evidence="2" key="1">
    <citation type="submission" date="2020-02" db="EMBL/GenBank/DDBJ databases">
        <authorList>
            <person name="Meier V. D."/>
        </authorList>
    </citation>
    <scope>NUCLEOTIDE SEQUENCE</scope>
    <source>
        <strain evidence="2">AVDCRST_MAG77</strain>
    </source>
</reference>
<evidence type="ECO:0000313" key="2">
    <source>
        <dbReference type="EMBL" id="CAA9284078.1"/>
    </source>
</evidence>
<name>A0A6J4JPS4_9CHLR</name>
<protein>
    <submittedName>
        <fullName evidence="2">Uncharacterized protein</fullName>
    </submittedName>
</protein>
<feature type="region of interest" description="Disordered" evidence="1">
    <location>
        <begin position="44"/>
        <end position="68"/>
    </location>
</feature>
<accession>A0A6J4JPS4</accession>
<gene>
    <name evidence="2" type="ORF">AVDCRST_MAG77-4126</name>
</gene>
<proteinExistence type="predicted"/>